<name>A0AAE3N5N4_9HYPH</name>
<sequence length="387" mass="41794">MNRSLRIAMLAHSTNPRGGVVHALHLSEALADLGHEVVLHAPDASGKGFFRAAGCGVRPFPVGPAPADMTAMVIRRIEDYVRHFEEKDVSGFDLYHAHDGISGNALATLKARGRISGFMRTVHHVDNFADPHLNHLQARSIDEAAGLFTVSDHWRTWFAERGRDSVKVGNGVDMTRFSPDRDESDLRLAGRLPRGAGPVFLAVGGVERRKNTLGILRAFAQVLAVRPDARLIIAGGVSLLDHRTYQAAFSAELAARPHLAAAVTFLGGVADEDMPALFRSADALVFPSLMEGFGLVVLEAMASGLPVVVSSVTPFTEYVPSDAAVWCDPRRASSIADAMLTVLSPRIRQGCIEAGRRVAARHDWRSVAMAHLPAYYAFTGSKEMAHA</sequence>
<dbReference type="EMBL" id="JANFPI010000010">
    <property type="protein sequence ID" value="MCX8999720.1"/>
    <property type="molecule type" value="Genomic_DNA"/>
</dbReference>
<protein>
    <submittedName>
        <fullName evidence="4">MSMEG_0565 family glycosyltransferase</fullName>
    </submittedName>
</protein>
<feature type="domain" description="Glycosyl transferase family 1" evidence="2">
    <location>
        <begin position="197"/>
        <end position="356"/>
    </location>
</feature>
<dbReference type="GO" id="GO:0009103">
    <property type="term" value="P:lipopolysaccharide biosynthetic process"/>
    <property type="evidence" value="ECO:0007669"/>
    <property type="project" value="TreeGrafter"/>
</dbReference>
<dbReference type="NCBIfam" id="TIGR04047">
    <property type="entry name" value="MSMEG_0565_glyc"/>
    <property type="match status" value="1"/>
</dbReference>
<keyword evidence="5" id="KW-1185">Reference proteome</keyword>
<evidence type="ECO:0000259" key="3">
    <source>
        <dbReference type="Pfam" id="PF13579"/>
    </source>
</evidence>
<feature type="domain" description="Glycosyltransferase subfamily 4-like N-terminal" evidence="3">
    <location>
        <begin position="18"/>
        <end position="168"/>
    </location>
</feature>
<dbReference type="CDD" id="cd03801">
    <property type="entry name" value="GT4_PimA-like"/>
    <property type="match status" value="1"/>
</dbReference>
<evidence type="ECO:0000313" key="4">
    <source>
        <dbReference type="EMBL" id="MCX8999720.1"/>
    </source>
</evidence>
<dbReference type="RefSeq" id="WP_306413215.1">
    <property type="nucleotide sequence ID" value="NZ_JANFPI010000010.1"/>
</dbReference>
<dbReference type="Pfam" id="PF00534">
    <property type="entry name" value="Glycos_transf_1"/>
    <property type="match status" value="1"/>
</dbReference>
<keyword evidence="1" id="KW-0808">Transferase</keyword>
<evidence type="ECO:0000313" key="5">
    <source>
        <dbReference type="Proteomes" id="UP001208771"/>
    </source>
</evidence>
<evidence type="ECO:0000256" key="1">
    <source>
        <dbReference type="ARBA" id="ARBA00022679"/>
    </source>
</evidence>
<dbReference type="Proteomes" id="UP001208771">
    <property type="component" value="Unassembled WGS sequence"/>
</dbReference>
<dbReference type="InterPro" id="IPR023986">
    <property type="entry name" value="GlycosylTfrase_MSMEG0565"/>
</dbReference>
<organism evidence="4 5">
    <name type="scientific">Ectorhizobium quercum</name>
    <dbReference type="NCBI Taxonomy" id="2965071"/>
    <lineage>
        <taxon>Bacteria</taxon>
        <taxon>Pseudomonadati</taxon>
        <taxon>Pseudomonadota</taxon>
        <taxon>Alphaproteobacteria</taxon>
        <taxon>Hyphomicrobiales</taxon>
        <taxon>Rhizobiaceae</taxon>
        <taxon>Ectorhizobium</taxon>
    </lineage>
</organism>
<comment type="caution">
    <text evidence="4">The sequence shown here is derived from an EMBL/GenBank/DDBJ whole genome shotgun (WGS) entry which is preliminary data.</text>
</comment>
<dbReference type="Gene3D" id="3.40.50.2000">
    <property type="entry name" value="Glycogen Phosphorylase B"/>
    <property type="match status" value="2"/>
</dbReference>
<dbReference type="Pfam" id="PF13579">
    <property type="entry name" value="Glyco_trans_4_4"/>
    <property type="match status" value="1"/>
</dbReference>
<dbReference type="PANTHER" id="PTHR46401:SF2">
    <property type="entry name" value="GLYCOSYLTRANSFERASE WBBK-RELATED"/>
    <property type="match status" value="1"/>
</dbReference>
<evidence type="ECO:0000259" key="2">
    <source>
        <dbReference type="Pfam" id="PF00534"/>
    </source>
</evidence>
<dbReference type="SUPFAM" id="SSF53756">
    <property type="entry name" value="UDP-Glycosyltransferase/glycogen phosphorylase"/>
    <property type="match status" value="1"/>
</dbReference>
<dbReference type="AlphaFoldDB" id="A0AAE3N5N4"/>
<dbReference type="GO" id="GO:0016757">
    <property type="term" value="F:glycosyltransferase activity"/>
    <property type="evidence" value="ECO:0007669"/>
    <property type="project" value="InterPro"/>
</dbReference>
<dbReference type="InterPro" id="IPR028098">
    <property type="entry name" value="Glyco_trans_4-like_N"/>
</dbReference>
<accession>A0AAE3N5N4</accession>
<reference evidence="4" key="1">
    <citation type="submission" date="2022-07" db="EMBL/GenBank/DDBJ databases">
        <title>Ectorhizobium quercum gen.nov., sp. nov.</title>
        <authorList>
            <person name="Ma T."/>
            <person name="Li Y."/>
        </authorList>
    </citation>
    <scope>NUCLEOTIDE SEQUENCE</scope>
    <source>
        <strain evidence="4">BDR2-2</strain>
    </source>
</reference>
<dbReference type="InterPro" id="IPR001296">
    <property type="entry name" value="Glyco_trans_1"/>
</dbReference>
<proteinExistence type="predicted"/>
<gene>
    <name evidence="4" type="ORF">NOF55_21680</name>
</gene>
<dbReference type="PANTHER" id="PTHR46401">
    <property type="entry name" value="GLYCOSYLTRANSFERASE WBBK-RELATED"/>
    <property type="match status" value="1"/>
</dbReference>